<dbReference type="RefSeq" id="WP_380081885.1">
    <property type="nucleotide sequence ID" value="NZ_JBHSWD010000001.1"/>
</dbReference>
<keyword evidence="1" id="KW-0472">Membrane</keyword>
<gene>
    <name evidence="3" type="ORF">ACFP81_01735</name>
</gene>
<dbReference type="InterPro" id="IPR027783">
    <property type="entry name" value="Bacterial_PH-related"/>
</dbReference>
<accession>A0ABW1Y9S1</accession>
<keyword evidence="4" id="KW-1185">Reference proteome</keyword>
<organism evidence="3 4">
    <name type="scientific">Deinococcus lacus</name>
    <dbReference type="NCBI Taxonomy" id="392561"/>
    <lineage>
        <taxon>Bacteria</taxon>
        <taxon>Thermotogati</taxon>
        <taxon>Deinococcota</taxon>
        <taxon>Deinococci</taxon>
        <taxon>Deinococcales</taxon>
        <taxon>Deinococcaceae</taxon>
        <taxon>Deinococcus</taxon>
    </lineage>
</organism>
<evidence type="ECO:0000313" key="4">
    <source>
        <dbReference type="Proteomes" id="UP001596297"/>
    </source>
</evidence>
<protein>
    <submittedName>
        <fullName evidence="3">PH domain-containing protein</fullName>
    </submittedName>
</protein>
<keyword evidence="1" id="KW-1133">Transmembrane helix</keyword>
<reference evidence="4" key="1">
    <citation type="journal article" date="2019" name="Int. J. Syst. Evol. Microbiol.">
        <title>The Global Catalogue of Microorganisms (GCM) 10K type strain sequencing project: providing services to taxonomists for standard genome sequencing and annotation.</title>
        <authorList>
            <consortium name="The Broad Institute Genomics Platform"/>
            <consortium name="The Broad Institute Genome Sequencing Center for Infectious Disease"/>
            <person name="Wu L."/>
            <person name="Ma J."/>
        </authorList>
    </citation>
    <scope>NUCLEOTIDE SEQUENCE [LARGE SCALE GENOMIC DNA]</scope>
    <source>
        <strain evidence="4">CGMCC 1.15772</strain>
    </source>
</reference>
<comment type="caution">
    <text evidence="3">The sequence shown here is derived from an EMBL/GenBank/DDBJ whole genome shotgun (WGS) entry which is preliminary data.</text>
</comment>
<evidence type="ECO:0000259" key="2">
    <source>
        <dbReference type="Pfam" id="PF10882"/>
    </source>
</evidence>
<evidence type="ECO:0000313" key="3">
    <source>
        <dbReference type="EMBL" id="MFC6590879.1"/>
    </source>
</evidence>
<feature type="transmembrane region" description="Helical" evidence="1">
    <location>
        <begin position="29"/>
        <end position="47"/>
    </location>
</feature>
<dbReference type="Proteomes" id="UP001596297">
    <property type="component" value="Unassembled WGS sequence"/>
</dbReference>
<dbReference type="Pfam" id="PF10882">
    <property type="entry name" value="bPH_5"/>
    <property type="match status" value="1"/>
</dbReference>
<evidence type="ECO:0000256" key="1">
    <source>
        <dbReference type="SAM" id="Phobius"/>
    </source>
</evidence>
<name>A0ABW1Y9S1_9DEIO</name>
<dbReference type="EMBL" id="JBHSWD010000001">
    <property type="protein sequence ID" value="MFC6590879.1"/>
    <property type="molecule type" value="Genomic_DNA"/>
</dbReference>
<proteinExistence type="predicted"/>
<feature type="domain" description="Bacterial Pleckstrin homology" evidence="2">
    <location>
        <begin position="52"/>
        <end position="148"/>
    </location>
</feature>
<sequence>MGVLAVSALLFLLLPWLPASGSEPLPRPVAVLFGLGGAALLAFFVALPRRLGYALTPEGLQVSHFSATEVWPYASLDVVSVGGELGLKQVGVGVPGYYTGTYGWKGPEAKTVQALASTPRGGVLLRRAGKLYYLTPADPAAFVRALEEGA</sequence>
<keyword evidence="1" id="KW-0812">Transmembrane</keyword>